<evidence type="ECO:0000256" key="1">
    <source>
        <dbReference type="SAM" id="Coils"/>
    </source>
</evidence>
<keyword evidence="2" id="KW-0732">Signal</keyword>
<keyword evidence="1" id="KW-0175">Coiled coil</keyword>
<accession>A0A4Z0WHF1</accession>
<feature type="coiled-coil region" evidence="1">
    <location>
        <begin position="237"/>
        <end position="264"/>
    </location>
</feature>
<evidence type="ECO:0000256" key="2">
    <source>
        <dbReference type="SAM" id="SignalP"/>
    </source>
</evidence>
<gene>
    <name evidence="3" type="ORF">E4656_06220</name>
</gene>
<comment type="caution">
    <text evidence="3">The sequence shown here is derived from an EMBL/GenBank/DDBJ whole genome shotgun (WGS) entry which is preliminary data.</text>
</comment>
<evidence type="ECO:0008006" key="5">
    <source>
        <dbReference type="Google" id="ProtNLM"/>
    </source>
</evidence>
<keyword evidence="4" id="KW-1185">Reference proteome</keyword>
<sequence>MVFDHLPSIKGRNQPPRSISGRALIMRRLTLLAASMAAASGAAASGMVYNSPQVTSMGGAGVSSSSLMNPALVTPNRGANRFDLTLGSTTIYLEDPNTFGNSLRKFLEDDLETYQDFDYGQLNTSAGNLSQAAGDTAQAADDFNPGAPQTLDDLRAAQENQSAATDDTQGSVGNYRGLVQRTETTFRSFSDRPVNFGLLAGLGLTMPRGDVPFAIALSNNTYGGSQLNLEESDLQDLNFVLDDLNDYLDEVEILNQRLSDLIDAAQAWSDANGFPGDGTPQEQNFNDANTAFTAQQVVVEEFDSENELFVNGQIDDDAAILAFDEDDLDSTIDILGANITELAIGSGMDFPNVYGNLSFGATAKLQYIRVFGEIIEFNEIENVDLGFIQENTEEYFTGNLDLGVAQSFEQPGLGMFSVGAVVRDVIPQTFESGDGREIEINPKVRAGISHHTQLTRVTMDLDLTENDPIGFGAKTRYFGLGGEFNAWDWARLRAGYRNNLAVDDASIITAGVGLSPWAVELDFSGWMKPNFEDEIDLLLNSGFSADLAIRF</sequence>
<dbReference type="InterPro" id="IPR032811">
    <property type="entry name" value="Put_conjugal_transfer"/>
</dbReference>
<feature type="chain" id="PRO_5021249681" description="Conjugal transfer protein TraF" evidence="2">
    <location>
        <begin position="45"/>
        <end position="551"/>
    </location>
</feature>
<name>A0A4Z0WHF1_9GAMM</name>
<dbReference type="AlphaFoldDB" id="A0A4Z0WHF1"/>
<proteinExistence type="predicted"/>
<evidence type="ECO:0000313" key="3">
    <source>
        <dbReference type="EMBL" id="TGG95988.1"/>
    </source>
</evidence>
<protein>
    <recommendedName>
        <fullName evidence="5">Conjugal transfer protein TraF</fullName>
    </recommendedName>
</protein>
<dbReference type="Pfam" id="PF13729">
    <property type="entry name" value="TraF_2"/>
    <property type="match status" value="1"/>
</dbReference>
<organism evidence="3 4">
    <name type="scientific">Natronospirillum operosum</name>
    <dbReference type="NCBI Taxonomy" id="2759953"/>
    <lineage>
        <taxon>Bacteria</taxon>
        <taxon>Pseudomonadati</taxon>
        <taxon>Pseudomonadota</taxon>
        <taxon>Gammaproteobacteria</taxon>
        <taxon>Oceanospirillales</taxon>
        <taxon>Natronospirillaceae</taxon>
        <taxon>Natronospirillum</taxon>
    </lineage>
</organism>
<evidence type="ECO:0000313" key="4">
    <source>
        <dbReference type="Proteomes" id="UP000297475"/>
    </source>
</evidence>
<reference evidence="3 4" key="1">
    <citation type="submission" date="2019-04" db="EMBL/GenBank/DDBJ databases">
        <title>Natronospirillum operosus gen. nov., sp. nov., a haloalkaliphilic satellite isolated from decaying biomass of laboratory culture of cyanobacterium Geitlerinema sp. and proposal of Natronospirillaceae fam. nov. and Saccharospirillaceae fam. nov.</title>
        <authorList>
            <person name="Kevbrin V."/>
            <person name="Boltyanskaya Y."/>
            <person name="Koziaeva V."/>
            <person name="Grouzdev D.S."/>
            <person name="Park M."/>
            <person name="Cho J."/>
        </authorList>
    </citation>
    <scope>NUCLEOTIDE SEQUENCE [LARGE SCALE GENOMIC DNA]</scope>
    <source>
        <strain evidence="3 4">G-116</strain>
    </source>
</reference>
<dbReference type="OrthoDB" id="6077588at2"/>
<dbReference type="Proteomes" id="UP000297475">
    <property type="component" value="Unassembled WGS sequence"/>
</dbReference>
<feature type="signal peptide" evidence="2">
    <location>
        <begin position="1"/>
        <end position="44"/>
    </location>
</feature>
<dbReference type="EMBL" id="SRMF01000001">
    <property type="protein sequence ID" value="TGG95988.1"/>
    <property type="molecule type" value="Genomic_DNA"/>
</dbReference>